<dbReference type="EMBL" id="JBHTCM010000004">
    <property type="protein sequence ID" value="MFC7331676.1"/>
    <property type="molecule type" value="Genomic_DNA"/>
</dbReference>
<organism evidence="4 5">
    <name type="scientific">Rhodocista pekingensis</name>
    <dbReference type="NCBI Taxonomy" id="201185"/>
    <lineage>
        <taxon>Bacteria</taxon>
        <taxon>Pseudomonadati</taxon>
        <taxon>Pseudomonadota</taxon>
        <taxon>Alphaproteobacteria</taxon>
        <taxon>Rhodospirillales</taxon>
        <taxon>Azospirillaceae</taxon>
        <taxon>Rhodocista</taxon>
    </lineage>
</organism>
<dbReference type="PANTHER" id="PTHR12526">
    <property type="entry name" value="GLYCOSYLTRANSFERASE"/>
    <property type="match status" value="1"/>
</dbReference>
<reference evidence="5" key="1">
    <citation type="journal article" date="2019" name="Int. J. Syst. Evol. Microbiol.">
        <title>The Global Catalogue of Microorganisms (GCM) 10K type strain sequencing project: providing services to taxonomists for standard genome sequencing and annotation.</title>
        <authorList>
            <consortium name="The Broad Institute Genomics Platform"/>
            <consortium name="The Broad Institute Genome Sequencing Center for Infectious Disease"/>
            <person name="Wu L."/>
            <person name="Ma J."/>
        </authorList>
    </citation>
    <scope>NUCLEOTIDE SEQUENCE [LARGE SCALE GENOMIC DNA]</scope>
    <source>
        <strain evidence="5">CGMCC 1.16275</strain>
    </source>
</reference>
<dbReference type="PANTHER" id="PTHR12526:SF510">
    <property type="entry name" value="D-INOSITOL 3-PHOSPHATE GLYCOSYLTRANSFERASE"/>
    <property type="match status" value="1"/>
</dbReference>
<name>A0ABW2KQT7_9PROT</name>
<sequence>MDSTEADSPSAERIALVLHGFEAGGAQRRTLALAGALAGLGAHIDLLVVRADGPLRAELPPTVRLTVVGGPAARLPGRSLRMAAAIPALAAWVRRERPDVLMAAANHAALATVLAHRLAGVPGTALAVRVSNAMVGGRERLRDRLRRWAVRRTYGAVDAALCVSADLARETAALVPELADRVAAIPNPVVEDDVAARAALPPPHPWLADGGPPVILGLGRLVRQKDFPTLLRAVARVWSRRPVRLLILGEGEERGWLTRLAEDLGIAASVALPGFVPNPFPALAGAAGFVLSSRWEGMPGALIEAMAVGCPVASTDCPGGSREILEDGRLGPLVPVGDDLALAQAIETLLDRPADKAALMARARDFSVAGAALAYRDALRDAAARAARRCGRTSG</sequence>
<dbReference type="GO" id="GO:0016757">
    <property type="term" value="F:glycosyltransferase activity"/>
    <property type="evidence" value="ECO:0007669"/>
    <property type="project" value="UniProtKB-KW"/>
</dbReference>
<proteinExistence type="predicted"/>
<dbReference type="Proteomes" id="UP001596456">
    <property type="component" value="Unassembled WGS sequence"/>
</dbReference>
<keyword evidence="1 4" id="KW-0328">Glycosyltransferase</keyword>
<protein>
    <submittedName>
        <fullName evidence="4">Glycosyltransferase</fullName>
        <ecNumber evidence="4">2.4.-.-</ecNumber>
    </submittedName>
</protein>
<keyword evidence="5" id="KW-1185">Reference proteome</keyword>
<dbReference type="InterPro" id="IPR028098">
    <property type="entry name" value="Glyco_trans_4-like_N"/>
</dbReference>
<dbReference type="CDD" id="cd03811">
    <property type="entry name" value="GT4_GT28_WabH-like"/>
    <property type="match status" value="1"/>
</dbReference>
<dbReference type="Pfam" id="PF13692">
    <property type="entry name" value="Glyco_trans_1_4"/>
    <property type="match status" value="1"/>
</dbReference>
<keyword evidence="2 4" id="KW-0808">Transferase</keyword>
<evidence type="ECO:0000259" key="3">
    <source>
        <dbReference type="Pfam" id="PF13439"/>
    </source>
</evidence>
<accession>A0ABW2KQT7</accession>
<evidence type="ECO:0000256" key="1">
    <source>
        <dbReference type="ARBA" id="ARBA00022676"/>
    </source>
</evidence>
<evidence type="ECO:0000313" key="5">
    <source>
        <dbReference type="Proteomes" id="UP001596456"/>
    </source>
</evidence>
<dbReference type="Gene3D" id="3.40.50.2000">
    <property type="entry name" value="Glycogen Phosphorylase B"/>
    <property type="match status" value="2"/>
</dbReference>
<dbReference type="SUPFAM" id="SSF53756">
    <property type="entry name" value="UDP-Glycosyltransferase/glycogen phosphorylase"/>
    <property type="match status" value="1"/>
</dbReference>
<dbReference type="Pfam" id="PF13439">
    <property type="entry name" value="Glyco_transf_4"/>
    <property type="match status" value="1"/>
</dbReference>
<gene>
    <name evidence="4" type="ORF">ACFQPS_00745</name>
</gene>
<dbReference type="EC" id="2.4.-.-" evidence="4"/>
<comment type="caution">
    <text evidence="4">The sequence shown here is derived from an EMBL/GenBank/DDBJ whole genome shotgun (WGS) entry which is preliminary data.</text>
</comment>
<dbReference type="RefSeq" id="WP_377355596.1">
    <property type="nucleotide sequence ID" value="NZ_JBHTCM010000004.1"/>
</dbReference>
<evidence type="ECO:0000256" key="2">
    <source>
        <dbReference type="ARBA" id="ARBA00022679"/>
    </source>
</evidence>
<feature type="domain" description="Glycosyltransferase subfamily 4-like N-terminal" evidence="3">
    <location>
        <begin position="24"/>
        <end position="189"/>
    </location>
</feature>
<evidence type="ECO:0000313" key="4">
    <source>
        <dbReference type="EMBL" id="MFC7331676.1"/>
    </source>
</evidence>